<dbReference type="InterPro" id="IPR011011">
    <property type="entry name" value="Znf_FYVE_PHD"/>
</dbReference>
<evidence type="ECO:0000259" key="6">
    <source>
        <dbReference type="PROSITE" id="PS50016"/>
    </source>
</evidence>
<dbReference type="InterPro" id="IPR013083">
    <property type="entry name" value="Znf_RING/FYVE/PHD"/>
</dbReference>
<dbReference type="PROSITE" id="PS50016">
    <property type="entry name" value="ZF_PHD_2"/>
    <property type="match status" value="1"/>
</dbReference>
<dbReference type="AlphaFoldDB" id="A0AAV1M7G2"/>
<dbReference type="Proteomes" id="UP001314205">
    <property type="component" value="Unassembled WGS sequence"/>
</dbReference>
<proteinExistence type="predicted"/>
<gene>
    <name evidence="7" type="ORF">PARMNEM_LOCUS20451</name>
</gene>
<evidence type="ECO:0000256" key="2">
    <source>
        <dbReference type="ARBA" id="ARBA00022771"/>
    </source>
</evidence>
<name>A0AAV1M7G2_9NEOP</name>
<feature type="coiled-coil region" evidence="5">
    <location>
        <begin position="105"/>
        <end position="167"/>
    </location>
</feature>
<evidence type="ECO:0000256" key="4">
    <source>
        <dbReference type="PROSITE-ProRule" id="PRU00146"/>
    </source>
</evidence>
<sequence length="370" mass="41606">MASVNCGGCLANMDTTSLFMKCYRCETGYHILCVNVSAQEYNSYSDEYLASWLCPNCLSKEPKLGNSNTPICASPTGFSNNITARPTKRKATLSPNVKINQAPTVTSINNNLVSLTSEIRLLREESNSIKGIMENLSACLLKCTTKLESLETRMVSAEKTIQEVKTYGLKVVELTATISSLQDQINSQGQSAIRNELEIIGLNENQNESLEHVILVIASKIGVSLVSEDIDCISRAGLRQQKLLTSENKPPRPLIIRFLRKNKRDEFLRASRTRRDLTTSDIEVQGPTRKLYFNEHLTKHNRWLFRQTRIRAKEAGYKYSWVKRGYIHIRRREGSPSITIRNASDLERHLGPEELAATAPAGSTNQQMLH</sequence>
<comment type="caution">
    <text evidence="7">The sequence shown here is derived from an EMBL/GenBank/DDBJ whole genome shotgun (WGS) entry which is preliminary data.</text>
</comment>
<evidence type="ECO:0000313" key="8">
    <source>
        <dbReference type="Proteomes" id="UP001314205"/>
    </source>
</evidence>
<evidence type="ECO:0000256" key="5">
    <source>
        <dbReference type="SAM" id="Coils"/>
    </source>
</evidence>
<dbReference type="SUPFAM" id="SSF57903">
    <property type="entry name" value="FYVE/PHD zinc finger"/>
    <property type="match status" value="1"/>
</dbReference>
<feature type="domain" description="PHD-type" evidence="6">
    <location>
        <begin position="3"/>
        <end position="60"/>
    </location>
</feature>
<evidence type="ECO:0000256" key="3">
    <source>
        <dbReference type="ARBA" id="ARBA00022833"/>
    </source>
</evidence>
<dbReference type="Pfam" id="PF00628">
    <property type="entry name" value="PHD"/>
    <property type="match status" value="1"/>
</dbReference>
<keyword evidence="2 4" id="KW-0863">Zinc-finger</keyword>
<dbReference type="InterPro" id="IPR057251">
    <property type="entry name" value="FP_C"/>
</dbReference>
<keyword evidence="5" id="KW-0175">Coiled coil</keyword>
<keyword evidence="8" id="KW-1185">Reference proteome</keyword>
<dbReference type="InterPro" id="IPR001965">
    <property type="entry name" value="Znf_PHD"/>
</dbReference>
<dbReference type="InterPro" id="IPR019786">
    <property type="entry name" value="Zinc_finger_PHD-type_CS"/>
</dbReference>
<keyword evidence="3" id="KW-0862">Zinc</keyword>
<organism evidence="7 8">
    <name type="scientific">Parnassius mnemosyne</name>
    <name type="common">clouded apollo</name>
    <dbReference type="NCBI Taxonomy" id="213953"/>
    <lineage>
        <taxon>Eukaryota</taxon>
        <taxon>Metazoa</taxon>
        <taxon>Ecdysozoa</taxon>
        <taxon>Arthropoda</taxon>
        <taxon>Hexapoda</taxon>
        <taxon>Insecta</taxon>
        <taxon>Pterygota</taxon>
        <taxon>Neoptera</taxon>
        <taxon>Endopterygota</taxon>
        <taxon>Lepidoptera</taxon>
        <taxon>Glossata</taxon>
        <taxon>Ditrysia</taxon>
        <taxon>Papilionoidea</taxon>
        <taxon>Papilionidae</taxon>
        <taxon>Parnassiinae</taxon>
        <taxon>Parnassini</taxon>
        <taxon>Parnassius</taxon>
        <taxon>Driopa</taxon>
    </lineage>
</organism>
<dbReference type="CDD" id="cd15517">
    <property type="entry name" value="PHD_TCF19_like"/>
    <property type="match status" value="1"/>
</dbReference>
<reference evidence="7 8" key="1">
    <citation type="submission" date="2023-11" db="EMBL/GenBank/DDBJ databases">
        <authorList>
            <person name="Hedman E."/>
            <person name="Englund M."/>
            <person name="Stromberg M."/>
            <person name="Nyberg Akerstrom W."/>
            <person name="Nylinder S."/>
            <person name="Jareborg N."/>
            <person name="Kallberg Y."/>
            <person name="Kronander E."/>
        </authorList>
    </citation>
    <scope>NUCLEOTIDE SEQUENCE [LARGE SCALE GENOMIC DNA]</scope>
</reference>
<evidence type="ECO:0000256" key="1">
    <source>
        <dbReference type="ARBA" id="ARBA00022723"/>
    </source>
</evidence>
<dbReference type="EMBL" id="CAVLGL010000137">
    <property type="protein sequence ID" value="CAK1601876.1"/>
    <property type="molecule type" value="Genomic_DNA"/>
</dbReference>
<dbReference type="SMART" id="SM00249">
    <property type="entry name" value="PHD"/>
    <property type="match status" value="1"/>
</dbReference>
<dbReference type="GO" id="GO:0008270">
    <property type="term" value="F:zinc ion binding"/>
    <property type="evidence" value="ECO:0007669"/>
    <property type="project" value="UniProtKB-KW"/>
</dbReference>
<accession>A0AAV1M7G2</accession>
<keyword evidence="1" id="KW-0479">Metal-binding</keyword>
<dbReference type="Pfam" id="PF25298">
    <property type="entry name" value="Baculo_FP_2nd"/>
    <property type="match status" value="1"/>
</dbReference>
<dbReference type="Gene3D" id="3.30.70.1820">
    <property type="entry name" value="L1 transposable element, RRM domain"/>
    <property type="match status" value="1"/>
</dbReference>
<dbReference type="InterPro" id="IPR019787">
    <property type="entry name" value="Znf_PHD-finger"/>
</dbReference>
<protein>
    <recommendedName>
        <fullName evidence="6">PHD-type domain-containing protein</fullName>
    </recommendedName>
</protein>
<dbReference type="PROSITE" id="PS01359">
    <property type="entry name" value="ZF_PHD_1"/>
    <property type="match status" value="1"/>
</dbReference>
<evidence type="ECO:0000313" key="7">
    <source>
        <dbReference type="EMBL" id="CAK1601876.1"/>
    </source>
</evidence>
<dbReference type="Gene3D" id="3.30.40.10">
    <property type="entry name" value="Zinc/RING finger domain, C3HC4 (zinc finger)"/>
    <property type="match status" value="1"/>
</dbReference>